<dbReference type="InterPro" id="IPR013111">
    <property type="entry name" value="EGF_extracell"/>
</dbReference>
<comment type="caution">
    <text evidence="3">Lacks conserved residue(s) required for the propagation of feature annotation.</text>
</comment>
<reference evidence="6 7" key="1">
    <citation type="submission" date="2019-03" db="EMBL/GenBank/DDBJ databases">
        <title>First draft genome of Liparis tanakae, snailfish: a comprehensive survey of snailfish specific genes.</title>
        <authorList>
            <person name="Kim W."/>
            <person name="Song I."/>
            <person name="Jeong J.-H."/>
            <person name="Kim D."/>
            <person name="Kim S."/>
            <person name="Ryu S."/>
            <person name="Song J.Y."/>
            <person name="Lee S.K."/>
        </authorList>
    </citation>
    <scope>NUCLEOTIDE SEQUENCE [LARGE SCALE GENOMIC DNA]</scope>
    <source>
        <tissue evidence="6">Muscle</tissue>
    </source>
</reference>
<dbReference type="PROSITE" id="PS50026">
    <property type="entry name" value="EGF_3"/>
    <property type="match status" value="1"/>
</dbReference>
<keyword evidence="7" id="KW-1185">Reference proteome</keyword>
<accession>A0A4Z2G3V1</accession>
<gene>
    <name evidence="6" type="primary">LTBP2</name>
    <name evidence="6" type="ORF">EYF80_042264</name>
</gene>
<dbReference type="OrthoDB" id="8936993at2759"/>
<evidence type="ECO:0000259" key="5">
    <source>
        <dbReference type="PROSITE" id="PS50026"/>
    </source>
</evidence>
<feature type="compositionally biased region" description="Basic and acidic residues" evidence="4">
    <location>
        <begin position="61"/>
        <end position="72"/>
    </location>
</feature>
<evidence type="ECO:0000313" key="7">
    <source>
        <dbReference type="Proteomes" id="UP000314294"/>
    </source>
</evidence>
<feature type="domain" description="EGF-like" evidence="5">
    <location>
        <begin position="1"/>
        <end position="33"/>
    </location>
</feature>
<dbReference type="PROSITE" id="PS00022">
    <property type="entry name" value="EGF_1"/>
    <property type="match status" value="1"/>
</dbReference>
<name>A0A4Z2G3V1_9TELE</name>
<sequence length="90" mass="10105">MEADCQPPCQNRGSCSRPQTCVCRSGFQGPRCEEVTPEQVYIRDGGALKRVQPGTNPFQKDQPRRRPSERQAIDTARVQTPRPATPRQPV</sequence>
<keyword evidence="1 3" id="KW-0245">EGF-like domain</keyword>
<keyword evidence="2 3" id="KW-1015">Disulfide bond</keyword>
<dbReference type="SUPFAM" id="SSF57196">
    <property type="entry name" value="EGF/Laminin"/>
    <property type="match status" value="1"/>
</dbReference>
<dbReference type="Gene3D" id="2.10.25.10">
    <property type="entry name" value="Laminin"/>
    <property type="match status" value="1"/>
</dbReference>
<dbReference type="PROSITE" id="PS01186">
    <property type="entry name" value="EGF_2"/>
    <property type="match status" value="1"/>
</dbReference>
<comment type="caution">
    <text evidence="6">The sequence shown here is derived from an EMBL/GenBank/DDBJ whole genome shotgun (WGS) entry which is preliminary data.</text>
</comment>
<feature type="disulfide bond" evidence="3">
    <location>
        <begin position="23"/>
        <end position="32"/>
    </location>
</feature>
<feature type="disulfide bond" evidence="3">
    <location>
        <begin position="5"/>
        <end position="15"/>
    </location>
</feature>
<dbReference type="EMBL" id="SRLO01000738">
    <property type="protein sequence ID" value="TNN47543.1"/>
    <property type="molecule type" value="Genomic_DNA"/>
</dbReference>
<dbReference type="Pfam" id="PF07974">
    <property type="entry name" value="EGF_2"/>
    <property type="match status" value="1"/>
</dbReference>
<dbReference type="Proteomes" id="UP000314294">
    <property type="component" value="Unassembled WGS sequence"/>
</dbReference>
<evidence type="ECO:0000256" key="4">
    <source>
        <dbReference type="SAM" id="MobiDB-lite"/>
    </source>
</evidence>
<protein>
    <submittedName>
        <fullName evidence="6">Latent-transforming growth factor beta-binding protein 2</fullName>
    </submittedName>
</protein>
<dbReference type="InterPro" id="IPR000742">
    <property type="entry name" value="EGF"/>
</dbReference>
<feature type="region of interest" description="Disordered" evidence="4">
    <location>
        <begin position="46"/>
        <end position="90"/>
    </location>
</feature>
<evidence type="ECO:0000256" key="1">
    <source>
        <dbReference type="ARBA" id="ARBA00022536"/>
    </source>
</evidence>
<dbReference type="AlphaFoldDB" id="A0A4Z2G3V1"/>
<evidence type="ECO:0000256" key="2">
    <source>
        <dbReference type="ARBA" id="ARBA00023157"/>
    </source>
</evidence>
<evidence type="ECO:0000256" key="3">
    <source>
        <dbReference type="PROSITE-ProRule" id="PRU00076"/>
    </source>
</evidence>
<evidence type="ECO:0000313" key="6">
    <source>
        <dbReference type="EMBL" id="TNN47543.1"/>
    </source>
</evidence>
<organism evidence="6 7">
    <name type="scientific">Liparis tanakae</name>
    <name type="common">Tanaka's snailfish</name>
    <dbReference type="NCBI Taxonomy" id="230148"/>
    <lineage>
        <taxon>Eukaryota</taxon>
        <taxon>Metazoa</taxon>
        <taxon>Chordata</taxon>
        <taxon>Craniata</taxon>
        <taxon>Vertebrata</taxon>
        <taxon>Euteleostomi</taxon>
        <taxon>Actinopterygii</taxon>
        <taxon>Neopterygii</taxon>
        <taxon>Teleostei</taxon>
        <taxon>Neoteleostei</taxon>
        <taxon>Acanthomorphata</taxon>
        <taxon>Eupercaria</taxon>
        <taxon>Perciformes</taxon>
        <taxon>Cottioidei</taxon>
        <taxon>Cottales</taxon>
        <taxon>Liparidae</taxon>
        <taxon>Liparis</taxon>
    </lineage>
</organism>
<proteinExistence type="predicted"/>